<dbReference type="EMBL" id="MH001227">
    <property type="protein sequence ID" value="AYC65880.1"/>
    <property type="molecule type" value="Genomic_DNA"/>
</dbReference>
<evidence type="ECO:0000256" key="11">
    <source>
        <dbReference type="ARBA" id="ARBA00022967"/>
    </source>
</evidence>
<dbReference type="InterPro" id="IPR036257">
    <property type="entry name" value="Cyt_c_oxidase_su2_TM_sf"/>
</dbReference>
<organism evidence="22">
    <name type="scientific">Amyrsidea minuta</name>
    <dbReference type="NCBI Taxonomy" id="2364307"/>
    <lineage>
        <taxon>Eukaryota</taxon>
        <taxon>Metazoa</taxon>
        <taxon>Ecdysozoa</taxon>
        <taxon>Arthropoda</taxon>
        <taxon>Hexapoda</taxon>
        <taxon>Insecta</taxon>
        <taxon>Pterygota</taxon>
        <taxon>Neoptera</taxon>
        <taxon>Paraneoptera</taxon>
        <taxon>Psocodea</taxon>
        <taxon>Troctomorpha</taxon>
        <taxon>Phthiraptera</taxon>
        <taxon>Amblycera</taxon>
        <taxon>Menoponidae</taxon>
        <taxon>Amyrsidea</taxon>
    </lineage>
</organism>
<evidence type="ECO:0000256" key="7">
    <source>
        <dbReference type="ARBA" id="ARBA00022692"/>
    </source>
</evidence>
<keyword evidence="13 19" id="KW-1133">Transmembrane helix</keyword>
<dbReference type="InterPro" id="IPR034210">
    <property type="entry name" value="CcO_II_C"/>
</dbReference>
<dbReference type="PROSITE" id="PS50857">
    <property type="entry name" value="COX2_CUA"/>
    <property type="match status" value="1"/>
</dbReference>
<dbReference type="SUPFAM" id="SSF49503">
    <property type="entry name" value="Cupredoxins"/>
    <property type="match status" value="1"/>
</dbReference>
<comment type="subunit">
    <text evidence="3">Component of the cytochrome c oxidase (complex IV, CIV), a multisubunit enzyme composed of a catalytic core of 3 subunits and several supernumerary subunits. The complex exists as a monomer or a dimer and forms supercomplexes (SCs) in the inner mitochondrial membrane with ubiquinol-cytochrome c oxidoreductase (cytochrome b-c1 complex, complex III, CIII).</text>
</comment>
<dbReference type="InterPro" id="IPR002429">
    <property type="entry name" value="CcO_II-like_C"/>
</dbReference>
<dbReference type="SUPFAM" id="SSF81464">
    <property type="entry name" value="Cytochrome c oxidase subunit II-like, transmembrane region"/>
    <property type="match status" value="1"/>
</dbReference>
<dbReference type="InterPro" id="IPR008972">
    <property type="entry name" value="Cupredoxin"/>
</dbReference>
<evidence type="ECO:0000256" key="2">
    <source>
        <dbReference type="ARBA" id="ARBA00007866"/>
    </source>
</evidence>
<accession>A0A386B2B3</accession>
<keyword evidence="8 18" id="KW-0479">Metal-binding</keyword>
<comment type="similarity">
    <text evidence="2 18">Belongs to the cytochrome c oxidase subunit 2 family.</text>
</comment>
<reference evidence="22" key="1">
    <citation type="journal article" date="2018" name="Syst. Biol.">
        <title>Mitochondrial Genome Fragmentation Unites the Parasitic Lice of Eutherian Mammals.</title>
        <authorList>
            <person name="Song F."/>
            <person name="Li H."/>
            <person name="Liu G.-H."/>
            <person name="Wang W."/>
            <person name="James P."/>
            <person name="Colwell D.D."/>
            <person name="Tran A."/>
            <person name="Gong S."/>
            <person name="Cai W."/>
            <person name="Shao R."/>
        </authorList>
    </citation>
    <scope>NUCLEOTIDE SEQUENCE</scope>
</reference>
<evidence type="ECO:0000256" key="16">
    <source>
        <dbReference type="ARBA" id="ARBA00023136"/>
    </source>
</evidence>
<protein>
    <recommendedName>
        <fullName evidence="4 18">Cytochrome c oxidase subunit 2</fullName>
    </recommendedName>
</protein>
<keyword evidence="14 18" id="KW-0186">Copper</keyword>
<dbReference type="PANTHER" id="PTHR22888">
    <property type="entry name" value="CYTOCHROME C OXIDASE, SUBUNIT II"/>
    <property type="match status" value="1"/>
</dbReference>
<evidence type="ECO:0000256" key="12">
    <source>
        <dbReference type="ARBA" id="ARBA00022982"/>
    </source>
</evidence>
<keyword evidence="9 18" id="KW-0999">Mitochondrion inner membrane</keyword>
<keyword evidence="5 18" id="KW-0813">Transport</keyword>
<evidence type="ECO:0000259" key="21">
    <source>
        <dbReference type="PROSITE" id="PS50999"/>
    </source>
</evidence>
<feature type="domain" description="Cytochrome oxidase subunit II transmembrane region profile" evidence="21">
    <location>
        <begin position="5"/>
        <end position="95"/>
    </location>
</feature>
<comment type="subcellular location">
    <subcellularLocation>
        <location evidence="1 18">Mitochondrion inner membrane</location>
        <topology evidence="1 18">Multi-pass membrane protein</topology>
    </subcellularLocation>
</comment>
<dbReference type="CDD" id="cd13912">
    <property type="entry name" value="CcO_II_C"/>
    <property type="match status" value="1"/>
</dbReference>
<dbReference type="PRINTS" id="PR01166">
    <property type="entry name" value="CYCOXIDASEII"/>
</dbReference>
<dbReference type="PROSITE" id="PS50999">
    <property type="entry name" value="COX2_TM"/>
    <property type="match status" value="1"/>
</dbReference>
<dbReference type="InterPro" id="IPR011759">
    <property type="entry name" value="Cyt_c_oxidase_su2_TM_dom"/>
</dbReference>
<sequence>MLSLLTSWGLIGLQNAASSLMEQMIFFYDHTMFFLILILSVVSYFLLYICMGKFSDKFLLFSESIEIIWIMLPGVILGLIALPSLKVLYLSDESISPLLTVKAMGHQWYWSYEYADFPSITFDSYQLNESIVDWFRLLDVDNRMMVPINSNIRMIISSTDVIHAWTVPSMGVKVDANPGRLNQICFESKHLGLFYGQCSEMCGLMHSFMPICVEVIPKDFFSNWVLKETN</sequence>
<evidence type="ECO:0000256" key="13">
    <source>
        <dbReference type="ARBA" id="ARBA00022989"/>
    </source>
</evidence>
<evidence type="ECO:0000256" key="15">
    <source>
        <dbReference type="ARBA" id="ARBA00023128"/>
    </source>
</evidence>
<evidence type="ECO:0000256" key="18">
    <source>
        <dbReference type="RuleBase" id="RU000457"/>
    </source>
</evidence>
<evidence type="ECO:0000256" key="4">
    <source>
        <dbReference type="ARBA" id="ARBA00015946"/>
    </source>
</evidence>
<evidence type="ECO:0000313" key="22">
    <source>
        <dbReference type="EMBL" id="AYC65880.1"/>
    </source>
</evidence>
<dbReference type="Pfam" id="PF00116">
    <property type="entry name" value="COX2"/>
    <property type="match status" value="1"/>
</dbReference>
<keyword evidence="12 18" id="KW-0249">Electron transport</keyword>
<dbReference type="InterPro" id="IPR001505">
    <property type="entry name" value="Copper_CuA"/>
</dbReference>
<evidence type="ECO:0000256" key="3">
    <source>
        <dbReference type="ARBA" id="ARBA00011164"/>
    </source>
</evidence>
<gene>
    <name evidence="22" type="primary">COX2</name>
</gene>
<proteinExistence type="inferred from homology"/>
<keyword evidence="16 18" id="KW-0472">Membrane</keyword>
<evidence type="ECO:0000256" key="14">
    <source>
        <dbReference type="ARBA" id="ARBA00023008"/>
    </source>
</evidence>
<evidence type="ECO:0000259" key="20">
    <source>
        <dbReference type="PROSITE" id="PS50857"/>
    </source>
</evidence>
<comment type="cofactor">
    <cofactor evidence="18">
        <name>Cu cation</name>
        <dbReference type="ChEBI" id="CHEBI:23378"/>
    </cofactor>
    <text evidence="18">Binds a copper A center.</text>
</comment>
<dbReference type="GO" id="GO:0005743">
    <property type="term" value="C:mitochondrial inner membrane"/>
    <property type="evidence" value="ECO:0007669"/>
    <property type="project" value="UniProtKB-SubCell"/>
</dbReference>
<comment type="catalytic activity">
    <reaction evidence="17">
        <text>4 Fe(II)-[cytochrome c] + O2 + 8 H(+)(in) = 4 Fe(III)-[cytochrome c] + 2 H2O + 4 H(+)(out)</text>
        <dbReference type="Rhea" id="RHEA:11436"/>
        <dbReference type="Rhea" id="RHEA-COMP:10350"/>
        <dbReference type="Rhea" id="RHEA-COMP:14399"/>
        <dbReference type="ChEBI" id="CHEBI:15377"/>
        <dbReference type="ChEBI" id="CHEBI:15378"/>
        <dbReference type="ChEBI" id="CHEBI:15379"/>
        <dbReference type="ChEBI" id="CHEBI:29033"/>
        <dbReference type="ChEBI" id="CHEBI:29034"/>
        <dbReference type="EC" id="7.1.1.9"/>
    </reaction>
    <physiologicalReaction direction="left-to-right" evidence="17">
        <dbReference type="Rhea" id="RHEA:11437"/>
    </physiologicalReaction>
</comment>
<dbReference type="Gene3D" id="1.10.287.90">
    <property type="match status" value="1"/>
</dbReference>
<keyword evidence="6 18" id="KW-0679">Respiratory chain</keyword>
<dbReference type="PROSITE" id="PS00078">
    <property type="entry name" value="COX2"/>
    <property type="match status" value="1"/>
</dbReference>
<evidence type="ECO:0000256" key="9">
    <source>
        <dbReference type="ARBA" id="ARBA00022792"/>
    </source>
</evidence>
<dbReference type="FunFam" id="2.60.40.420:FF:000001">
    <property type="entry name" value="Cytochrome c oxidase subunit 2"/>
    <property type="match status" value="1"/>
</dbReference>
<name>A0A386B2B3_9NEOP</name>
<dbReference type="GO" id="GO:0042773">
    <property type="term" value="P:ATP synthesis coupled electron transport"/>
    <property type="evidence" value="ECO:0007669"/>
    <property type="project" value="TreeGrafter"/>
</dbReference>
<dbReference type="PANTHER" id="PTHR22888:SF9">
    <property type="entry name" value="CYTOCHROME C OXIDASE SUBUNIT 2"/>
    <property type="match status" value="1"/>
</dbReference>
<geneLocation type="mitochondrion" evidence="22"/>
<evidence type="ECO:0000256" key="1">
    <source>
        <dbReference type="ARBA" id="ARBA00004448"/>
    </source>
</evidence>
<feature type="transmembrane region" description="Helical" evidence="19">
    <location>
        <begin position="31"/>
        <end position="51"/>
    </location>
</feature>
<evidence type="ECO:0000256" key="17">
    <source>
        <dbReference type="ARBA" id="ARBA00049512"/>
    </source>
</evidence>
<dbReference type="InterPro" id="IPR045187">
    <property type="entry name" value="CcO_II"/>
</dbReference>
<dbReference type="Gene3D" id="2.60.40.420">
    <property type="entry name" value="Cupredoxins - blue copper proteins"/>
    <property type="match status" value="1"/>
</dbReference>
<keyword evidence="10" id="KW-0460">Magnesium</keyword>
<keyword evidence="11" id="KW-1278">Translocase</keyword>
<dbReference type="Pfam" id="PF02790">
    <property type="entry name" value="COX2_TM"/>
    <property type="match status" value="1"/>
</dbReference>
<evidence type="ECO:0000256" key="10">
    <source>
        <dbReference type="ARBA" id="ARBA00022842"/>
    </source>
</evidence>
<comment type="function">
    <text evidence="18">Component of the cytochrome c oxidase, the last enzyme in the mitochondrial electron transport chain which drives oxidative phosphorylation. The respiratory chain contains 3 multisubunit complexes succinate dehydrogenase (complex II, CII), ubiquinol-cytochrome c oxidoreductase (cytochrome b-c1 complex, complex III, CIII) and cytochrome c oxidase (complex IV, CIV), that cooperate to transfer electrons derived from NADH and succinate to molecular oxygen, creating an electrochemical gradient over the inner membrane that drives transmembrane transport and the ATP synthase. Cytochrome c oxidase is the component of the respiratory chain that catalyzes the reduction of oxygen to water. Electrons originating from reduced cytochrome c in the intermembrane space (IMS) are transferred via the dinuclear copper A center (CU(A)) of subunit 2 and heme A of subunit 1 to the active site in subunit 1, a binuclear center (BNC) formed by heme A3 and copper B (CU(B)). The BNC reduces molecular oxygen to 2 water molecules using 4 electrons from cytochrome c in the IMS and 4 protons from the mitochondrial matrix.</text>
</comment>
<evidence type="ECO:0000256" key="5">
    <source>
        <dbReference type="ARBA" id="ARBA00022448"/>
    </source>
</evidence>
<dbReference type="AlphaFoldDB" id="A0A386B2B3"/>
<evidence type="ECO:0000256" key="6">
    <source>
        <dbReference type="ARBA" id="ARBA00022660"/>
    </source>
</evidence>
<feature type="domain" description="Cytochrome oxidase subunit II copper A binding" evidence="20">
    <location>
        <begin position="96"/>
        <end position="227"/>
    </location>
</feature>
<dbReference type="GO" id="GO:0005507">
    <property type="term" value="F:copper ion binding"/>
    <property type="evidence" value="ECO:0007669"/>
    <property type="project" value="InterPro"/>
</dbReference>
<evidence type="ECO:0000256" key="19">
    <source>
        <dbReference type="SAM" id="Phobius"/>
    </source>
</evidence>
<feature type="transmembrane region" description="Helical" evidence="19">
    <location>
        <begin position="58"/>
        <end position="82"/>
    </location>
</feature>
<keyword evidence="7 18" id="KW-0812">Transmembrane</keyword>
<evidence type="ECO:0000256" key="8">
    <source>
        <dbReference type="ARBA" id="ARBA00022723"/>
    </source>
</evidence>
<keyword evidence="15 18" id="KW-0496">Mitochondrion</keyword>
<dbReference type="GO" id="GO:0004129">
    <property type="term" value="F:cytochrome-c oxidase activity"/>
    <property type="evidence" value="ECO:0007669"/>
    <property type="project" value="UniProtKB-EC"/>
</dbReference>